<dbReference type="OrthoDB" id="6493944at2759"/>
<evidence type="ECO:0000256" key="1">
    <source>
        <dbReference type="ARBA" id="ARBA00004128"/>
    </source>
</evidence>
<dbReference type="Proteomes" id="UP000800040">
    <property type="component" value="Unassembled WGS sequence"/>
</dbReference>
<evidence type="ECO:0000313" key="10">
    <source>
        <dbReference type="Proteomes" id="UP000800040"/>
    </source>
</evidence>
<dbReference type="InterPro" id="IPR012485">
    <property type="entry name" value="CENP-I"/>
</dbReference>
<evidence type="ECO:0000256" key="7">
    <source>
        <dbReference type="SAM" id="Phobius"/>
    </source>
</evidence>
<feature type="compositionally biased region" description="Acidic residues" evidence="6">
    <location>
        <begin position="1360"/>
        <end position="1369"/>
    </location>
</feature>
<evidence type="ECO:0000259" key="8">
    <source>
        <dbReference type="PROSITE" id="PS51382"/>
    </source>
</evidence>
<dbReference type="Pfam" id="PF02656">
    <property type="entry name" value="DUF202"/>
    <property type="match status" value="1"/>
</dbReference>
<keyword evidence="4 7" id="KW-1133">Transmembrane helix</keyword>
<dbReference type="InterPro" id="IPR018966">
    <property type="entry name" value="VTC_domain"/>
</dbReference>
<feature type="transmembrane region" description="Helical" evidence="7">
    <location>
        <begin position="1461"/>
        <end position="1481"/>
    </location>
</feature>
<feature type="compositionally biased region" description="Polar residues" evidence="6">
    <location>
        <begin position="1344"/>
        <end position="1354"/>
    </location>
</feature>
<dbReference type="Pfam" id="PF09359">
    <property type="entry name" value="VTC"/>
    <property type="match status" value="1"/>
</dbReference>
<keyword evidence="3 7" id="KW-0812">Transmembrane</keyword>
<dbReference type="CDD" id="cd07892">
    <property type="entry name" value="PolyPPase_VTC2-3_like"/>
    <property type="match status" value="1"/>
</dbReference>
<sequence length="1553" mass="174071">MPSVAEERPPLQATLNLLHEGKCRDAATHSGRGQCLQSVTASRTSAKQRTVKVSSIVDVICRYALEDGLGRDTLRDIVQLASVKTLLDQATITTLIKNLYPAQRVPADVIITIVGALGQGKGKPSPGTQDGLVKWLTTVHDIIEDSSVLSRLYSVLFGMLDMISIRTSLCHLLSLITRRRHVKPFRIQQLLEFARGLGNEPALQGLLRVYKDYYPDIILGSTSTSRKSFAPRPDSEWRTRITAVQEARTAAEESTIDTHNGFKVIRNGPKGSKGSAIPDVHTYHATEASVTLEGIDNVDDFVEKLDRIEPPGQLVSLLADPLLQKYVDLKPSPVVNARISLWLATSLEEQYEAARTGTEDSQYLSEILDGLLRYAQYMKSLHPTVLAFFKEYLPLWNGRDNVDALLGLLSYLQVNTFEEIYAIYLSPTERALAAQGVSAYAKLIEFYTSLLQHQMSAACSKATSRDEKHDPAVNSIVAHVSTLFTSALLSVPSGLNVDLTSPVLSFYELLSTSSKPNTIPIILPPMHLVYLLAQADCPTTFSRAYGIIGFYKVAFDKHPKPVKAYYPVAVTDEFNFCLRDLYNLVWVARGLLVQDKKSEGLYCDASLRSTLNNYLRELDREYVIGTTFTLPNNAWLASLSAAAWREIEEHMVEREGYDKNSIIYHQGPVSERSLEVLKRNGGVSVNWEGPSGYKVFVLHWLDERGLSGIKDLMFATVMNLKGASRMISSPDVMSATSRPILVAAVAASLLDSNPLAMKFGTTLRKSVYAPWKDKYMDYDKLKKLLKDNEDDDTWTADDESAFVDELANVQLEKVHNFIQEISQKLRDRTSACEKKLEPLAIGIQAEEADTGEDKEADGQGAAELGAEEREKLLKEVLGELDSITKETKELEGFCRLNFTAIIKATKKHDKLRGSSYRLRPFIDARIARHPLRTEDASPLLYRLSALYSFVRQSLEGKSKHALSFADDSTSGQGFRSHKFWVHMDNLFELKTVILRRLPVLVYNPQSSKVAQGSQRDPSITSIYFDNPNFSLYSDKVNGKPDASSLRLRWYGQLGEKPEIMFEKKVIKEGDAAEEVRFPIKAKYIHAFLDDKYHMEKSIEKMEYRPNQDPKEVASLKKAVTDIQAFVKEKKLQPMLRANYTRTAFQIPGDDRIRISLDTNLALIREDALDHDRPCRDPDDWHRRDIDNGQMEYPFKAIKKGELHKFPYALLEIKVKGLNKYEWIEDLIHSHLVKESPRFSKFVHGVAKLFEDNVNTFPFWLSEVDNEIRKEPEKAFDDEQEKKRKAAEDEFAVGSLFGARASPSYRPSIASPVGSPVATRSVPKSASAAAHSQPVVKPPMPTVGSHLSQQHQEGNSRIIEEVDSEDNDDEAYPKAKPRGGFGALFPSFSTSKYARKQQRKIQLPPGIRHPGVWIKDQGPVRVEAKVWLANQRTFIKWQHVSVLLASLSLGLYNAAGEGNNVARALAVVYTCVAAFTLAWGYGMYVYRAKLIRERSGKDFDAVTGPLVVCVGLAVALCLNFGFKYNQLVEERQHRAHGPANVSASFGGEQMELRV</sequence>
<accession>A0A6A5JYI9</accession>
<organism evidence="9 10">
    <name type="scientific">Decorospora gaudefroyi</name>
    <dbReference type="NCBI Taxonomy" id="184978"/>
    <lineage>
        <taxon>Eukaryota</taxon>
        <taxon>Fungi</taxon>
        <taxon>Dikarya</taxon>
        <taxon>Ascomycota</taxon>
        <taxon>Pezizomycotina</taxon>
        <taxon>Dothideomycetes</taxon>
        <taxon>Pleosporomycetidae</taxon>
        <taxon>Pleosporales</taxon>
        <taxon>Pleosporineae</taxon>
        <taxon>Pleosporaceae</taxon>
        <taxon>Decorospora</taxon>
    </lineage>
</organism>
<dbReference type="CDD" id="cd14480">
    <property type="entry name" value="SPX_VTC2_like"/>
    <property type="match status" value="1"/>
</dbReference>
<keyword evidence="10" id="KW-1185">Reference proteome</keyword>
<dbReference type="EMBL" id="ML975458">
    <property type="protein sequence ID" value="KAF1829221.1"/>
    <property type="molecule type" value="Genomic_DNA"/>
</dbReference>
<dbReference type="InterPro" id="IPR042267">
    <property type="entry name" value="VTC_sf"/>
</dbReference>
<dbReference type="GO" id="GO:0033254">
    <property type="term" value="C:vacuolar transporter chaperone complex"/>
    <property type="evidence" value="ECO:0007669"/>
    <property type="project" value="TreeGrafter"/>
</dbReference>
<reference evidence="9" key="1">
    <citation type="submission" date="2020-01" db="EMBL/GenBank/DDBJ databases">
        <authorList>
            <consortium name="DOE Joint Genome Institute"/>
            <person name="Haridas S."/>
            <person name="Albert R."/>
            <person name="Binder M."/>
            <person name="Bloem J."/>
            <person name="Labutti K."/>
            <person name="Salamov A."/>
            <person name="Andreopoulos B."/>
            <person name="Baker S.E."/>
            <person name="Barry K."/>
            <person name="Bills G."/>
            <person name="Bluhm B.H."/>
            <person name="Cannon C."/>
            <person name="Castanera R."/>
            <person name="Culley D.E."/>
            <person name="Daum C."/>
            <person name="Ezra D."/>
            <person name="Gonzalez J.B."/>
            <person name="Henrissat B."/>
            <person name="Kuo A."/>
            <person name="Liang C."/>
            <person name="Lipzen A."/>
            <person name="Lutzoni F."/>
            <person name="Magnuson J."/>
            <person name="Mondo S."/>
            <person name="Nolan M."/>
            <person name="Ohm R."/>
            <person name="Pangilinan J."/>
            <person name="Park H.-J."/>
            <person name="Ramirez L."/>
            <person name="Alfaro M."/>
            <person name="Sun H."/>
            <person name="Tritt A."/>
            <person name="Yoshinaga Y."/>
            <person name="Zwiers L.-H."/>
            <person name="Turgeon B.G."/>
            <person name="Goodwin S.B."/>
            <person name="Spatafora J.W."/>
            <person name="Crous P.W."/>
            <person name="Grigoriev I.V."/>
        </authorList>
    </citation>
    <scope>NUCLEOTIDE SEQUENCE</scope>
    <source>
        <strain evidence="9">P77</strain>
    </source>
</reference>
<feature type="transmembrane region" description="Helical" evidence="7">
    <location>
        <begin position="1501"/>
        <end position="1521"/>
    </location>
</feature>
<keyword evidence="2" id="KW-0926">Vacuole</keyword>
<gene>
    <name evidence="9" type="ORF">BDW02DRAFT_592783</name>
</gene>
<evidence type="ECO:0000256" key="4">
    <source>
        <dbReference type="ARBA" id="ARBA00022989"/>
    </source>
</evidence>
<dbReference type="PANTHER" id="PTHR46140">
    <property type="entry name" value="VACUOLAR TRANSPORTER CHAPERONE 1-RELATED"/>
    <property type="match status" value="1"/>
</dbReference>
<protein>
    <submittedName>
        <fullName evidence="9">Mis6-domain-containing protein</fullName>
    </submittedName>
</protein>
<dbReference type="GO" id="GO:0006799">
    <property type="term" value="P:polyphosphate biosynthetic process"/>
    <property type="evidence" value="ECO:0007669"/>
    <property type="project" value="UniProtKB-ARBA"/>
</dbReference>
<feature type="region of interest" description="Disordered" evidence="6">
    <location>
        <begin position="1302"/>
        <end position="1382"/>
    </location>
</feature>
<dbReference type="PROSITE" id="PS51382">
    <property type="entry name" value="SPX"/>
    <property type="match status" value="1"/>
</dbReference>
<dbReference type="Gene3D" id="3.20.100.30">
    <property type="entry name" value="VTC, catalytic tunnel domain"/>
    <property type="match status" value="1"/>
</dbReference>
<evidence type="ECO:0000256" key="5">
    <source>
        <dbReference type="ARBA" id="ARBA00023136"/>
    </source>
</evidence>
<keyword evidence="5 7" id="KW-0472">Membrane</keyword>
<name>A0A6A5JYI9_9PLEO</name>
<proteinExistence type="predicted"/>
<dbReference type="GO" id="GO:0000776">
    <property type="term" value="C:kinetochore"/>
    <property type="evidence" value="ECO:0007669"/>
    <property type="project" value="InterPro"/>
</dbReference>
<dbReference type="Pfam" id="PF07778">
    <property type="entry name" value="CENP-I"/>
    <property type="match status" value="1"/>
</dbReference>
<dbReference type="PANTHER" id="PTHR46140:SF2">
    <property type="entry name" value="VACUOLAR TRANSPORTER CHAPERONE 3 COMPLEX SUBUNIT 3-RELATED"/>
    <property type="match status" value="1"/>
</dbReference>
<evidence type="ECO:0000256" key="2">
    <source>
        <dbReference type="ARBA" id="ARBA00022554"/>
    </source>
</evidence>
<comment type="subcellular location">
    <subcellularLocation>
        <location evidence="1">Vacuole membrane</location>
        <topology evidence="1">Multi-pass membrane protein</topology>
    </subcellularLocation>
</comment>
<dbReference type="InterPro" id="IPR051572">
    <property type="entry name" value="VTC_Complex_Subunit"/>
</dbReference>
<dbReference type="InterPro" id="IPR004331">
    <property type="entry name" value="SPX_dom"/>
</dbReference>
<dbReference type="InterPro" id="IPR003807">
    <property type="entry name" value="DUF202"/>
</dbReference>
<dbReference type="GO" id="GO:0000329">
    <property type="term" value="C:fungal-type vacuole membrane"/>
    <property type="evidence" value="ECO:0007669"/>
    <property type="project" value="TreeGrafter"/>
</dbReference>
<feature type="transmembrane region" description="Helical" evidence="7">
    <location>
        <begin position="1436"/>
        <end position="1454"/>
    </location>
</feature>
<evidence type="ECO:0000256" key="3">
    <source>
        <dbReference type="ARBA" id="ARBA00022692"/>
    </source>
</evidence>
<evidence type="ECO:0000313" key="9">
    <source>
        <dbReference type="EMBL" id="KAF1829221.1"/>
    </source>
</evidence>
<dbReference type="CDD" id="cd22647">
    <property type="entry name" value="CTF3_NTD_HEAT"/>
    <property type="match status" value="1"/>
</dbReference>
<feature type="domain" description="SPX" evidence="8">
    <location>
        <begin position="757"/>
        <end position="922"/>
    </location>
</feature>
<dbReference type="FunFam" id="3.20.100.30:FF:000002">
    <property type="entry name" value="Vacuolar transporter chaperone"/>
    <property type="match status" value="1"/>
</dbReference>
<evidence type="ECO:0000256" key="6">
    <source>
        <dbReference type="SAM" id="MobiDB-lite"/>
    </source>
</evidence>